<reference evidence="1 2" key="1">
    <citation type="journal article" date="2023" name="ISME J.">
        <title>Cultivation and genomic characterization of novel and ubiquitous marine nitrite-oxidizing bacteria from the Nitrospirales.</title>
        <authorList>
            <person name="Mueller A.J."/>
            <person name="Daebeler A."/>
            <person name="Herbold C.W."/>
            <person name="Kirkegaard R.H."/>
            <person name="Daims H."/>
        </authorList>
    </citation>
    <scope>NUCLEOTIDE SEQUENCE [LARGE SCALE GENOMIC DNA]</scope>
    <source>
        <strain evidence="1 2">EB</strain>
    </source>
</reference>
<keyword evidence="2" id="KW-1185">Reference proteome</keyword>
<sequence length="268" mass="30977">MPRLKYVLPVFLFGVSLFLGHPSYGFPTSPSAWTNSQWEARCAKVRTTFNPDSPLSNTRLSLNTQDPRFVDFLYWVWANKITEHQVEQVGGTEWDGPTNGVIFHWAPGSRWEMHTVVPFKHAIHHIAEEHNWVDTMFSDFFDQYKKSTGVSIAQRLSADKAPTWAMFLKHIGGPESPYYRYVFHQESFIDTKNKKVIMVGGQGVEFHYSYDRYMHEVKEVLTDCKAFQFFQLYDHYGQGFASKLGWAGQPLPFTDKQQSQTGLTNSNK</sequence>
<proteinExistence type="predicted"/>
<comment type="caution">
    <text evidence="1">The sequence shown here is derived from an EMBL/GenBank/DDBJ whole genome shotgun (WGS) entry which is preliminary data.</text>
</comment>
<accession>A0ABU3K4B9</accession>
<evidence type="ECO:0000313" key="1">
    <source>
        <dbReference type="EMBL" id="MDT7041247.1"/>
    </source>
</evidence>
<gene>
    <name evidence="1" type="ORF">PPG34_02725</name>
</gene>
<organism evidence="1 2">
    <name type="scientific">Candidatus Nitronereus thalassa</name>
    <dbReference type="NCBI Taxonomy" id="3020898"/>
    <lineage>
        <taxon>Bacteria</taxon>
        <taxon>Pseudomonadati</taxon>
        <taxon>Nitrospirota</taxon>
        <taxon>Nitrospiria</taxon>
        <taxon>Nitrospirales</taxon>
        <taxon>Nitrospiraceae</taxon>
        <taxon>Candidatus Nitronereus</taxon>
    </lineage>
</organism>
<dbReference type="RefSeq" id="WP_313831602.1">
    <property type="nucleotide sequence ID" value="NZ_JAQOUE010000001.1"/>
</dbReference>
<dbReference type="EMBL" id="JAQOUE010000001">
    <property type="protein sequence ID" value="MDT7041247.1"/>
    <property type="molecule type" value="Genomic_DNA"/>
</dbReference>
<protein>
    <submittedName>
        <fullName evidence="1">Uncharacterized protein</fullName>
    </submittedName>
</protein>
<name>A0ABU3K4B9_9BACT</name>
<dbReference type="Proteomes" id="UP001250932">
    <property type="component" value="Unassembled WGS sequence"/>
</dbReference>
<evidence type="ECO:0000313" key="2">
    <source>
        <dbReference type="Proteomes" id="UP001250932"/>
    </source>
</evidence>